<dbReference type="InterPro" id="IPR001405">
    <property type="entry name" value="UPF0758"/>
</dbReference>
<name>A0A964W1Q3_9CLOT</name>
<evidence type="ECO:0000256" key="7">
    <source>
        <dbReference type="RuleBase" id="RU003797"/>
    </source>
</evidence>
<keyword evidence="6" id="KW-0482">Metalloprotease</keyword>
<dbReference type="Gene3D" id="3.40.140.10">
    <property type="entry name" value="Cytidine Deaminase, domain 2"/>
    <property type="match status" value="1"/>
</dbReference>
<dbReference type="PANTHER" id="PTHR30471:SF3">
    <property type="entry name" value="UPF0758 PROTEIN YEES-RELATED"/>
    <property type="match status" value="1"/>
</dbReference>
<proteinExistence type="inferred from homology"/>
<dbReference type="PANTHER" id="PTHR30471">
    <property type="entry name" value="DNA REPAIR PROTEIN RADC"/>
    <property type="match status" value="1"/>
</dbReference>
<dbReference type="InterPro" id="IPR020891">
    <property type="entry name" value="UPF0758_CS"/>
</dbReference>
<evidence type="ECO:0000313" key="9">
    <source>
        <dbReference type="EMBL" id="MVX63711.1"/>
    </source>
</evidence>
<comment type="similarity">
    <text evidence="1 7">Belongs to the UPF0758 family.</text>
</comment>
<evidence type="ECO:0000256" key="3">
    <source>
        <dbReference type="ARBA" id="ARBA00022723"/>
    </source>
</evidence>
<dbReference type="Pfam" id="PF04002">
    <property type="entry name" value="RadC"/>
    <property type="match status" value="1"/>
</dbReference>
<evidence type="ECO:0000256" key="1">
    <source>
        <dbReference type="ARBA" id="ARBA00010243"/>
    </source>
</evidence>
<evidence type="ECO:0000259" key="8">
    <source>
        <dbReference type="PROSITE" id="PS50249"/>
    </source>
</evidence>
<reference evidence="9" key="1">
    <citation type="submission" date="2019-12" db="EMBL/GenBank/DDBJ databases">
        <title>Microbes associate with the intestines of laboratory mice.</title>
        <authorList>
            <person name="Navarre W."/>
            <person name="Wong E."/>
        </authorList>
    </citation>
    <scope>NUCLEOTIDE SEQUENCE</scope>
    <source>
        <strain evidence="9">NM79_F5</strain>
    </source>
</reference>
<protein>
    <submittedName>
        <fullName evidence="9">DNA repair protein RadC</fullName>
    </submittedName>
</protein>
<dbReference type="InterPro" id="IPR037518">
    <property type="entry name" value="MPN"/>
</dbReference>
<evidence type="ECO:0000256" key="4">
    <source>
        <dbReference type="ARBA" id="ARBA00022801"/>
    </source>
</evidence>
<feature type="domain" description="MPN" evidence="8">
    <location>
        <begin position="87"/>
        <end position="208"/>
    </location>
</feature>
<gene>
    <name evidence="9" type="primary">radC</name>
    <name evidence="9" type="ORF">GKZ28_08380</name>
</gene>
<evidence type="ECO:0000256" key="2">
    <source>
        <dbReference type="ARBA" id="ARBA00022670"/>
    </source>
</evidence>
<keyword evidence="2" id="KW-0645">Protease</keyword>
<dbReference type="GO" id="GO:0046872">
    <property type="term" value="F:metal ion binding"/>
    <property type="evidence" value="ECO:0007669"/>
    <property type="project" value="UniProtKB-KW"/>
</dbReference>
<evidence type="ECO:0000256" key="5">
    <source>
        <dbReference type="ARBA" id="ARBA00022833"/>
    </source>
</evidence>
<dbReference type="GO" id="GO:0006508">
    <property type="term" value="P:proteolysis"/>
    <property type="evidence" value="ECO:0007669"/>
    <property type="project" value="UniProtKB-KW"/>
</dbReference>
<dbReference type="PROSITE" id="PS50249">
    <property type="entry name" value="MPN"/>
    <property type="match status" value="1"/>
</dbReference>
<organism evidence="9 10">
    <name type="scientific">Clostridium chromiireducens</name>
    <dbReference type="NCBI Taxonomy" id="225345"/>
    <lineage>
        <taxon>Bacteria</taxon>
        <taxon>Bacillati</taxon>
        <taxon>Bacillota</taxon>
        <taxon>Clostridia</taxon>
        <taxon>Eubacteriales</taxon>
        <taxon>Clostridiaceae</taxon>
        <taxon>Clostridium</taxon>
    </lineage>
</organism>
<comment type="caution">
    <text evidence="9">The sequence shown here is derived from an EMBL/GenBank/DDBJ whole genome shotgun (WGS) entry which is preliminary data.</text>
</comment>
<accession>A0A964W1Q3</accession>
<sequence length="209" mass="23784">MYLSAIKEKSETYGTTNLSDIELLSILVGKNVVEIFNNHNIYSMDQLIGLSDLDLLKISSSKAICHKVKSFVELYKRKLKYEDNKLKISSPNEIYDNNRDMVLLNQEVFRLVCLDTKNRVIYKEDLFKGTLNSSIVHPREIFKQAINKNSASIVVIHNHPSGDSAPSNEDINITHRIYECGKIIGISVLDHIIIGKNNYCSLKERGIIN</sequence>
<evidence type="ECO:0000313" key="10">
    <source>
        <dbReference type="Proteomes" id="UP000656077"/>
    </source>
</evidence>
<dbReference type="PROSITE" id="PS01302">
    <property type="entry name" value="UPF0758"/>
    <property type="match status" value="1"/>
</dbReference>
<dbReference type="InterPro" id="IPR025657">
    <property type="entry name" value="RadC_JAB"/>
</dbReference>
<keyword evidence="5" id="KW-0862">Zinc</keyword>
<dbReference type="CDD" id="cd08071">
    <property type="entry name" value="MPN_DUF2466"/>
    <property type="match status" value="1"/>
</dbReference>
<keyword evidence="3" id="KW-0479">Metal-binding</keyword>
<dbReference type="SUPFAM" id="SSF102712">
    <property type="entry name" value="JAB1/MPN domain"/>
    <property type="match status" value="1"/>
</dbReference>
<dbReference type="RefSeq" id="WP_160358806.1">
    <property type="nucleotide sequence ID" value="NZ_WSRQ01000010.1"/>
</dbReference>
<dbReference type="NCBIfam" id="NF000642">
    <property type="entry name" value="PRK00024.1"/>
    <property type="match status" value="1"/>
</dbReference>
<dbReference type="NCBIfam" id="TIGR00608">
    <property type="entry name" value="radc"/>
    <property type="match status" value="1"/>
</dbReference>
<dbReference type="AlphaFoldDB" id="A0A964W1Q3"/>
<evidence type="ECO:0000256" key="6">
    <source>
        <dbReference type="ARBA" id="ARBA00023049"/>
    </source>
</evidence>
<dbReference type="GO" id="GO:0008237">
    <property type="term" value="F:metallopeptidase activity"/>
    <property type="evidence" value="ECO:0007669"/>
    <property type="project" value="UniProtKB-KW"/>
</dbReference>
<dbReference type="Proteomes" id="UP000656077">
    <property type="component" value="Unassembled WGS sequence"/>
</dbReference>
<keyword evidence="4" id="KW-0378">Hydrolase</keyword>
<dbReference type="EMBL" id="WSRQ01000010">
    <property type="protein sequence ID" value="MVX63711.1"/>
    <property type="molecule type" value="Genomic_DNA"/>
</dbReference>